<dbReference type="Proteomes" id="UP001306592">
    <property type="component" value="Unassembled WGS sequence"/>
</dbReference>
<dbReference type="Pfam" id="PF01337">
    <property type="entry name" value="Barstar"/>
    <property type="match status" value="1"/>
</dbReference>
<name>A0ABU8DEZ1_ERWAP</name>
<reference evidence="3 4" key="1">
    <citation type="submission" date="2024-02" db="EMBL/GenBank/DDBJ databases">
        <title>First report Erwinia aphidicola in onion in Chile.</title>
        <authorList>
            <person name="Valenzuela M."/>
            <person name="Pena M."/>
            <person name="Dutta B."/>
        </authorList>
    </citation>
    <scope>NUCLEOTIDE SEQUENCE [LARGE SCALE GENOMIC DNA]</scope>
    <source>
        <strain evidence="3 4">QCJ3A</strain>
    </source>
</reference>
<dbReference type="Gene3D" id="3.30.370.10">
    <property type="entry name" value="Barstar-like"/>
    <property type="match status" value="1"/>
</dbReference>
<evidence type="ECO:0000259" key="2">
    <source>
        <dbReference type="Pfam" id="PF01337"/>
    </source>
</evidence>
<dbReference type="InterPro" id="IPR035905">
    <property type="entry name" value="Barstar-like_sf"/>
</dbReference>
<accession>A0ABU8DEZ1</accession>
<dbReference type="GeneID" id="89473470"/>
<organism evidence="3 4">
    <name type="scientific">Erwinia aphidicola</name>
    <dbReference type="NCBI Taxonomy" id="68334"/>
    <lineage>
        <taxon>Bacteria</taxon>
        <taxon>Pseudomonadati</taxon>
        <taxon>Pseudomonadota</taxon>
        <taxon>Gammaproteobacteria</taxon>
        <taxon>Enterobacterales</taxon>
        <taxon>Erwiniaceae</taxon>
        <taxon>Erwinia</taxon>
    </lineage>
</organism>
<keyword evidence="4" id="KW-1185">Reference proteome</keyword>
<feature type="domain" description="Barstar (barnase inhibitor)" evidence="2">
    <location>
        <begin position="1"/>
        <end position="82"/>
    </location>
</feature>
<dbReference type="EMBL" id="JBANEI010000005">
    <property type="protein sequence ID" value="MEI2682091.1"/>
    <property type="molecule type" value="Genomic_DNA"/>
</dbReference>
<sequence>MQLVSFDLQQVEDRADFYRQFAARFALSEFGSNLDALWDVLTAGVALPLRITLRHLHRHPQQAELQGIIEVMQEAEQETGGAFSVRVY</sequence>
<evidence type="ECO:0000256" key="1">
    <source>
        <dbReference type="ARBA" id="ARBA00006845"/>
    </source>
</evidence>
<dbReference type="InterPro" id="IPR000468">
    <property type="entry name" value="Barstar"/>
</dbReference>
<gene>
    <name evidence="3" type="ORF">V8N49_10515</name>
</gene>
<protein>
    <submittedName>
        <fullName evidence="3">Barstar family protein</fullName>
    </submittedName>
</protein>
<dbReference type="RefSeq" id="WP_048916055.1">
    <property type="nucleotide sequence ID" value="NZ_CAKKMT010000001.1"/>
</dbReference>
<dbReference type="SUPFAM" id="SSF52038">
    <property type="entry name" value="Barstar-related"/>
    <property type="match status" value="1"/>
</dbReference>
<evidence type="ECO:0000313" key="3">
    <source>
        <dbReference type="EMBL" id="MEI2682091.1"/>
    </source>
</evidence>
<comment type="caution">
    <text evidence="3">The sequence shown here is derived from an EMBL/GenBank/DDBJ whole genome shotgun (WGS) entry which is preliminary data.</text>
</comment>
<evidence type="ECO:0000313" key="4">
    <source>
        <dbReference type="Proteomes" id="UP001306592"/>
    </source>
</evidence>
<proteinExistence type="inferred from homology"/>
<comment type="similarity">
    <text evidence="1">Belongs to the barstar family.</text>
</comment>